<dbReference type="EMBL" id="CP000282">
    <property type="protein sequence ID" value="ABD79547.1"/>
    <property type="molecule type" value="Genomic_DNA"/>
</dbReference>
<feature type="transmembrane region" description="Helical" evidence="2">
    <location>
        <begin position="12"/>
        <end position="33"/>
    </location>
</feature>
<accession>Q21P32</accession>
<keyword evidence="2" id="KW-1133">Transmembrane helix</keyword>
<dbReference type="Proteomes" id="UP000001947">
    <property type="component" value="Chromosome"/>
</dbReference>
<dbReference type="STRING" id="203122.Sde_0283"/>
<feature type="compositionally biased region" description="Basic and acidic residues" evidence="1">
    <location>
        <begin position="236"/>
        <end position="249"/>
    </location>
</feature>
<keyword evidence="2" id="KW-0472">Membrane</keyword>
<dbReference type="OrthoDB" id="9837732at2"/>
<evidence type="ECO:0000256" key="2">
    <source>
        <dbReference type="SAM" id="Phobius"/>
    </source>
</evidence>
<dbReference type="PROSITE" id="PS51257">
    <property type="entry name" value="PROKAR_LIPOPROTEIN"/>
    <property type="match status" value="1"/>
</dbReference>
<dbReference type="InterPro" id="IPR036188">
    <property type="entry name" value="FAD/NAD-bd_sf"/>
</dbReference>
<dbReference type="HOGENOM" id="CLU_764807_0_0_6"/>
<dbReference type="RefSeq" id="WP_011466771.1">
    <property type="nucleotide sequence ID" value="NC_007912.1"/>
</dbReference>
<keyword evidence="4" id="KW-1185">Reference proteome</keyword>
<dbReference type="KEGG" id="sde:Sde_0283"/>
<evidence type="ECO:0000313" key="4">
    <source>
        <dbReference type="Proteomes" id="UP000001947"/>
    </source>
</evidence>
<dbReference type="Gene3D" id="3.50.50.60">
    <property type="entry name" value="FAD/NAD(P)-binding domain"/>
    <property type="match status" value="1"/>
</dbReference>
<dbReference type="GeneID" id="98611986"/>
<dbReference type="AlphaFoldDB" id="Q21P32"/>
<dbReference type="eggNOG" id="COG0654">
    <property type="taxonomic scope" value="Bacteria"/>
</dbReference>
<evidence type="ECO:0008006" key="5">
    <source>
        <dbReference type="Google" id="ProtNLM"/>
    </source>
</evidence>
<name>Q21P32_SACD2</name>
<protein>
    <recommendedName>
        <fullName evidence="5">FAD dependent oxidoreductase</fullName>
    </recommendedName>
</protein>
<feature type="region of interest" description="Disordered" evidence="1">
    <location>
        <begin position="236"/>
        <end position="261"/>
    </location>
</feature>
<sequence length="362" mass="40542">MLSFLKRNKQPQPYAVIVSGAGVAACTAVLFSAQKNLRTLWLTECEQLPTATNNSAKPQPTPFDSLSPEGVSYLRGILQPNQIAELTLGTFKGVTRNGNYTPFDSILGEGIHLNSQALKTLLIKNIQLHNCITIVNEQATAYATSDTFVAVTTNANNRYKSHWLINGQGEHSTLSQQSSKSLTEDIWVERYIKQTNSQATNTAEFNQTATGWQWQAVDAQHNTCVTKWNAILENTKDKKTREKTEKTDTHTSTNNSGNTKHRYNAKWYKRPDCVETTNRHPPRNLLIGTTYYRLDPIAGLGLTTQLKSALLAIRCIHQALRTPHNSAAFIKQFEYQMETSFKEIAYPLAEIYNGYGVVTKLP</sequence>
<proteinExistence type="predicted"/>
<organism evidence="3 4">
    <name type="scientific">Saccharophagus degradans (strain 2-40 / ATCC 43961 / DSM 17024)</name>
    <dbReference type="NCBI Taxonomy" id="203122"/>
    <lineage>
        <taxon>Bacteria</taxon>
        <taxon>Pseudomonadati</taxon>
        <taxon>Pseudomonadota</taxon>
        <taxon>Gammaproteobacteria</taxon>
        <taxon>Cellvibrionales</taxon>
        <taxon>Cellvibrionaceae</taxon>
        <taxon>Saccharophagus</taxon>
    </lineage>
</organism>
<gene>
    <name evidence="3" type="ordered locus">Sde_0283</name>
</gene>
<reference evidence="3 4" key="1">
    <citation type="journal article" date="2008" name="PLoS Genet.">
        <title>Complete genome sequence of the complex carbohydrate-degrading marine bacterium, Saccharophagus degradans strain 2-40 T.</title>
        <authorList>
            <person name="Weiner R.M."/>
            <person name="Taylor L.E.II."/>
            <person name="Henrissat B."/>
            <person name="Hauser L."/>
            <person name="Land M."/>
            <person name="Coutinho P.M."/>
            <person name="Rancurel C."/>
            <person name="Saunders E.H."/>
            <person name="Longmire A.G."/>
            <person name="Zhang H."/>
            <person name="Bayer E.A."/>
            <person name="Gilbert H.J."/>
            <person name="Larimer F."/>
            <person name="Zhulin I.B."/>
            <person name="Ekborg N.A."/>
            <person name="Lamed R."/>
            <person name="Richardson P.M."/>
            <person name="Borovok I."/>
            <person name="Hutcheson S."/>
        </authorList>
    </citation>
    <scope>NUCLEOTIDE SEQUENCE [LARGE SCALE GENOMIC DNA]</scope>
    <source>
        <strain evidence="4">2-40 / ATCC 43961 / DSM 17024</strain>
    </source>
</reference>
<keyword evidence="2" id="KW-0812">Transmembrane</keyword>
<evidence type="ECO:0000256" key="1">
    <source>
        <dbReference type="SAM" id="MobiDB-lite"/>
    </source>
</evidence>
<evidence type="ECO:0000313" key="3">
    <source>
        <dbReference type="EMBL" id="ABD79547.1"/>
    </source>
</evidence>
<dbReference type="Gene3D" id="3.30.9.100">
    <property type="match status" value="1"/>
</dbReference>
<dbReference type="SUPFAM" id="SSF51905">
    <property type="entry name" value="FAD/NAD(P)-binding domain"/>
    <property type="match status" value="1"/>
</dbReference>